<reference evidence="3" key="1">
    <citation type="journal article" date="2019" name="Int. J. Syst. Evol. Microbiol.">
        <title>The Global Catalogue of Microorganisms (GCM) 10K type strain sequencing project: providing services to taxonomists for standard genome sequencing and annotation.</title>
        <authorList>
            <consortium name="The Broad Institute Genomics Platform"/>
            <consortium name="The Broad Institute Genome Sequencing Center for Infectious Disease"/>
            <person name="Wu L."/>
            <person name="Ma J."/>
        </authorList>
    </citation>
    <scope>NUCLEOTIDE SEQUENCE [LARGE SCALE GENOMIC DNA]</scope>
    <source>
        <strain evidence="3">CGMCC 4.7676</strain>
    </source>
</reference>
<dbReference type="Pfam" id="PF19575">
    <property type="entry name" value="HTH_58"/>
    <property type="match status" value="2"/>
</dbReference>
<proteinExistence type="predicted"/>
<protein>
    <submittedName>
        <fullName evidence="2">Helix-turn-helix domain-containing protein</fullName>
    </submittedName>
</protein>
<comment type="caution">
    <text evidence="2">The sequence shown here is derived from an EMBL/GenBank/DDBJ whole genome shotgun (WGS) entry which is preliminary data.</text>
</comment>
<keyword evidence="3" id="KW-1185">Reference proteome</keyword>
<evidence type="ECO:0000259" key="1">
    <source>
        <dbReference type="Pfam" id="PF19575"/>
    </source>
</evidence>
<gene>
    <name evidence="2" type="ORF">ACFOSH_39335</name>
</gene>
<evidence type="ECO:0000313" key="3">
    <source>
        <dbReference type="Proteomes" id="UP001595645"/>
    </source>
</evidence>
<feature type="domain" description="Helix-turn-helix" evidence="1">
    <location>
        <begin position="118"/>
        <end position="158"/>
    </location>
</feature>
<organism evidence="2 3">
    <name type="scientific">Amycolatopsis speibonae</name>
    <dbReference type="NCBI Taxonomy" id="1450224"/>
    <lineage>
        <taxon>Bacteria</taxon>
        <taxon>Bacillati</taxon>
        <taxon>Actinomycetota</taxon>
        <taxon>Actinomycetes</taxon>
        <taxon>Pseudonocardiales</taxon>
        <taxon>Pseudonocardiaceae</taxon>
        <taxon>Amycolatopsis</taxon>
    </lineage>
</organism>
<feature type="domain" description="Helix-turn-helix" evidence="1">
    <location>
        <begin position="58"/>
        <end position="109"/>
    </location>
</feature>
<evidence type="ECO:0000313" key="2">
    <source>
        <dbReference type="EMBL" id="MFC3455521.1"/>
    </source>
</evidence>
<dbReference type="RefSeq" id="WP_378246042.1">
    <property type="nucleotide sequence ID" value="NZ_JBHRWK010000094.1"/>
</dbReference>
<name>A0ABV7PDA6_9PSEU</name>
<accession>A0ABV7PDA6</accession>
<dbReference type="InterPro" id="IPR045745">
    <property type="entry name" value="HTH_58_Actinobacteria-type"/>
</dbReference>
<dbReference type="Proteomes" id="UP001595645">
    <property type="component" value="Unassembled WGS sequence"/>
</dbReference>
<dbReference type="EMBL" id="JBHRWK010000094">
    <property type="protein sequence ID" value="MFC3455521.1"/>
    <property type="molecule type" value="Genomic_DNA"/>
</dbReference>
<sequence>MISCHALEVLPSGCASKENLYGCWICEGGRATVMGDGSYQERGGGLEMTDLGDSDARGGDRELEVDADLVRAYEGGATITELAASFGMTYYKARASLISAGVELRQVGPTTPSAPPGLVQAYLDGATIHDVAKRFGLSFGVARRMLLQSGVRLRPKGGGSLGTGRP</sequence>